<evidence type="ECO:0000313" key="2">
    <source>
        <dbReference type="Proteomes" id="UP000277928"/>
    </source>
</evidence>
<dbReference type="Proteomes" id="UP000277928">
    <property type="component" value="Unassembled WGS sequence"/>
</dbReference>
<organism evidence="1 2">
    <name type="scientific">Litomosoides sigmodontis</name>
    <name type="common">Filarial nematode worm</name>
    <dbReference type="NCBI Taxonomy" id="42156"/>
    <lineage>
        <taxon>Eukaryota</taxon>
        <taxon>Metazoa</taxon>
        <taxon>Ecdysozoa</taxon>
        <taxon>Nematoda</taxon>
        <taxon>Chromadorea</taxon>
        <taxon>Rhabditida</taxon>
        <taxon>Spirurina</taxon>
        <taxon>Spiruromorpha</taxon>
        <taxon>Filarioidea</taxon>
        <taxon>Onchocercidae</taxon>
        <taxon>Litomosoides</taxon>
    </lineage>
</organism>
<reference evidence="1 2" key="1">
    <citation type="submission" date="2018-08" db="EMBL/GenBank/DDBJ databases">
        <authorList>
            <person name="Laetsch R D."/>
            <person name="Stevens L."/>
            <person name="Kumar S."/>
            <person name="Blaxter L. M."/>
        </authorList>
    </citation>
    <scope>NUCLEOTIDE SEQUENCE [LARGE SCALE GENOMIC DNA]</scope>
</reference>
<evidence type="ECO:0000313" key="1">
    <source>
        <dbReference type="EMBL" id="VDK73924.1"/>
    </source>
</evidence>
<sequence>MIRDSHTDSSISALLRLQQKNVERVVFYLCNIKRHVPLLVALGRKFRYKKLNDCVRNIEVVDGLMGFDDVTFLNPNRHQTAITLWITVKSD</sequence>
<accession>A0A3P6U6U8</accession>
<protein>
    <submittedName>
        <fullName evidence="1">Uncharacterized protein</fullName>
    </submittedName>
</protein>
<keyword evidence="2" id="KW-1185">Reference proteome</keyword>
<name>A0A3P6U6U8_LITSI</name>
<proteinExistence type="predicted"/>
<dbReference type="EMBL" id="UYRX01000102">
    <property type="protein sequence ID" value="VDK73924.1"/>
    <property type="molecule type" value="Genomic_DNA"/>
</dbReference>
<gene>
    <name evidence="1" type="ORF">NLS_LOCUS2285</name>
</gene>
<dbReference type="AlphaFoldDB" id="A0A3P6U6U8"/>